<reference evidence="2 3" key="1">
    <citation type="submission" date="2020-04" db="EMBL/GenBank/DDBJ databases">
        <title>Enterovirga sp. isolate from soil.</title>
        <authorList>
            <person name="Chea S."/>
            <person name="Kim D.-U."/>
        </authorList>
    </citation>
    <scope>NUCLEOTIDE SEQUENCE [LARGE SCALE GENOMIC DNA]</scope>
    <source>
        <strain evidence="2 3">DB1703</strain>
    </source>
</reference>
<dbReference type="EMBL" id="JABEPP010000001">
    <property type="protein sequence ID" value="NNM71331.1"/>
    <property type="molecule type" value="Genomic_DNA"/>
</dbReference>
<name>A0A849I1U5_9HYPH</name>
<organism evidence="2 3">
    <name type="scientific">Enterovirga aerilata</name>
    <dbReference type="NCBI Taxonomy" id="2730920"/>
    <lineage>
        <taxon>Bacteria</taxon>
        <taxon>Pseudomonadati</taxon>
        <taxon>Pseudomonadota</taxon>
        <taxon>Alphaproteobacteria</taxon>
        <taxon>Hyphomicrobiales</taxon>
        <taxon>Methylobacteriaceae</taxon>
        <taxon>Enterovirga</taxon>
    </lineage>
</organism>
<keyword evidence="3" id="KW-1185">Reference proteome</keyword>
<evidence type="ECO:0000313" key="2">
    <source>
        <dbReference type="EMBL" id="NNM71331.1"/>
    </source>
</evidence>
<sequence>MTDRELRQWAERVVELYASRVKMTLLEQGALERDLAARFKAALGAGRPVADWAEAANAGLEEWERSHPQHGTRIAGFSETGRQVFEKRRT</sequence>
<evidence type="ECO:0000313" key="3">
    <source>
        <dbReference type="Proteomes" id="UP000564885"/>
    </source>
</evidence>
<dbReference type="RefSeq" id="WP_171216802.1">
    <property type="nucleotide sequence ID" value="NZ_JABEPP010000001.1"/>
</dbReference>
<proteinExistence type="predicted"/>
<feature type="region of interest" description="Disordered" evidence="1">
    <location>
        <begin position="64"/>
        <end position="90"/>
    </location>
</feature>
<accession>A0A849I1U5</accession>
<evidence type="ECO:0000256" key="1">
    <source>
        <dbReference type="SAM" id="MobiDB-lite"/>
    </source>
</evidence>
<gene>
    <name evidence="2" type="ORF">HJG44_02840</name>
</gene>
<comment type="caution">
    <text evidence="2">The sequence shown here is derived from an EMBL/GenBank/DDBJ whole genome shotgun (WGS) entry which is preliminary data.</text>
</comment>
<dbReference type="AlphaFoldDB" id="A0A849I1U5"/>
<dbReference type="Proteomes" id="UP000564885">
    <property type="component" value="Unassembled WGS sequence"/>
</dbReference>
<protein>
    <submittedName>
        <fullName evidence="2">Uncharacterized protein</fullName>
    </submittedName>
</protein>